<name>A0ABW2VVM0_9ACTN</name>
<dbReference type="InterPro" id="IPR041413">
    <property type="entry name" value="MLTR_LBD"/>
</dbReference>
<feature type="region of interest" description="Disordered" evidence="1">
    <location>
        <begin position="31"/>
        <end position="50"/>
    </location>
</feature>
<dbReference type="RefSeq" id="WP_381249311.1">
    <property type="nucleotide sequence ID" value="NZ_JBHTBI010000003.1"/>
</dbReference>
<evidence type="ECO:0000313" key="3">
    <source>
        <dbReference type="EMBL" id="MFD0286507.1"/>
    </source>
</evidence>
<comment type="caution">
    <text evidence="3">The sequence shown here is derived from an EMBL/GenBank/DDBJ whole genome shotgun (WGS) entry which is preliminary data.</text>
</comment>
<keyword evidence="4" id="KW-1185">Reference proteome</keyword>
<evidence type="ECO:0000313" key="4">
    <source>
        <dbReference type="Proteomes" id="UP001596957"/>
    </source>
</evidence>
<feature type="compositionally biased region" description="Polar residues" evidence="1">
    <location>
        <begin position="36"/>
        <end position="50"/>
    </location>
</feature>
<reference evidence="4" key="1">
    <citation type="journal article" date="2019" name="Int. J. Syst. Evol. Microbiol.">
        <title>The Global Catalogue of Microorganisms (GCM) 10K type strain sequencing project: providing services to taxonomists for standard genome sequencing and annotation.</title>
        <authorList>
            <consortium name="The Broad Institute Genomics Platform"/>
            <consortium name="The Broad Institute Genome Sequencing Center for Infectious Disease"/>
            <person name="Wu L."/>
            <person name="Ma J."/>
        </authorList>
    </citation>
    <scope>NUCLEOTIDE SEQUENCE [LARGE SCALE GENOMIC DNA]</scope>
    <source>
        <strain evidence="4">CGMCC 4.7198</strain>
    </source>
</reference>
<dbReference type="Proteomes" id="UP001596957">
    <property type="component" value="Unassembled WGS sequence"/>
</dbReference>
<accession>A0ABW2VVM0</accession>
<proteinExistence type="predicted"/>
<evidence type="ECO:0000259" key="2">
    <source>
        <dbReference type="Pfam" id="PF17765"/>
    </source>
</evidence>
<feature type="domain" description="MmyB-like transcription regulator ligand binding" evidence="2">
    <location>
        <begin position="1"/>
        <end position="40"/>
    </location>
</feature>
<dbReference type="EMBL" id="JBHTEC010000001">
    <property type="protein sequence ID" value="MFD0286507.1"/>
    <property type="molecule type" value="Genomic_DNA"/>
</dbReference>
<sequence length="50" mass="5412">MDHPQVGRLELRYERLLLAGTDGQLLVVHHADPGSPSAQKPAQVAHTLST</sequence>
<protein>
    <recommendedName>
        <fullName evidence="2">MmyB-like transcription regulator ligand binding domain-containing protein</fullName>
    </recommendedName>
</protein>
<gene>
    <name evidence="3" type="ORF">ACFQZP_33470</name>
</gene>
<organism evidence="3 4">
    <name type="scientific">Streptomyces lutosisoli</name>
    <dbReference type="NCBI Taxonomy" id="2665721"/>
    <lineage>
        <taxon>Bacteria</taxon>
        <taxon>Bacillati</taxon>
        <taxon>Actinomycetota</taxon>
        <taxon>Actinomycetes</taxon>
        <taxon>Kitasatosporales</taxon>
        <taxon>Streptomycetaceae</taxon>
        <taxon>Streptomyces</taxon>
    </lineage>
</organism>
<dbReference type="Pfam" id="PF17765">
    <property type="entry name" value="MLTR_LBD"/>
    <property type="match status" value="1"/>
</dbReference>
<evidence type="ECO:0000256" key="1">
    <source>
        <dbReference type="SAM" id="MobiDB-lite"/>
    </source>
</evidence>